<proteinExistence type="predicted"/>
<evidence type="ECO:0008006" key="4">
    <source>
        <dbReference type="Google" id="ProtNLM"/>
    </source>
</evidence>
<comment type="caution">
    <text evidence="2">The sequence shown here is derived from an EMBL/GenBank/DDBJ whole genome shotgun (WGS) entry which is preliminary data.</text>
</comment>
<gene>
    <name evidence="2" type="ORF">SO802_002485</name>
</gene>
<dbReference type="AlphaFoldDB" id="A0AAW2DYA9"/>
<sequence>MAPKAKKSSYSYDAFHLTRWSGAMRLTGSPPLTYWAENHIPMAELCLIEKWWDSTHTFHIVEQEMTVTPYDFYCMIGLSFEGAIISLDNVLGIQLGLNMLGRKYSIETIRYFDLVSDYMLLPQRTTEKCVHMAKAFLLHLLGAYTEGQLGAACSLENCIILQTITLQTVILHTPWAGQPLLVTRDLELAAPITLEITRPLKGEGLRALYLAERVRCQLGGPITDEPIDPQHLPWTVYAYGLNGFARKHAMPCNPNVMGYLLPPNTRAPIIQEHEELVWLARNLKLEVTNYSRELYGSGGVAHPGSGDDDDDDRGDKEDSKMTLSYQPRKRRHQ</sequence>
<evidence type="ECO:0000313" key="3">
    <source>
        <dbReference type="Proteomes" id="UP001459277"/>
    </source>
</evidence>
<name>A0AAW2DYA9_9ROSI</name>
<evidence type="ECO:0000313" key="2">
    <source>
        <dbReference type="EMBL" id="KAL0015416.1"/>
    </source>
</evidence>
<feature type="region of interest" description="Disordered" evidence="1">
    <location>
        <begin position="296"/>
        <end position="333"/>
    </location>
</feature>
<reference evidence="2 3" key="1">
    <citation type="submission" date="2024-01" db="EMBL/GenBank/DDBJ databases">
        <title>A telomere-to-telomere, gap-free genome of sweet tea (Lithocarpus litseifolius).</title>
        <authorList>
            <person name="Zhou J."/>
        </authorList>
    </citation>
    <scope>NUCLEOTIDE SEQUENCE [LARGE SCALE GENOMIC DNA]</scope>
    <source>
        <strain evidence="2">Zhou-2022a</strain>
        <tissue evidence="2">Leaf</tissue>
    </source>
</reference>
<protein>
    <recommendedName>
        <fullName evidence="4">Aminotransferase-like plant mobile domain-containing protein</fullName>
    </recommendedName>
</protein>
<dbReference type="Proteomes" id="UP001459277">
    <property type="component" value="Unassembled WGS sequence"/>
</dbReference>
<evidence type="ECO:0000256" key="1">
    <source>
        <dbReference type="SAM" id="MobiDB-lite"/>
    </source>
</evidence>
<keyword evidence="3" id="KW-1185">Reference proteome</keyword>
<organism evidence="2 3">
    <name type="scientific">Lithocarpus litseifolius</name>
    <dbReference type="NCBI Taxonomy" id="425828"/>
    <lineage>
        <taxon>Eukaryota</taxon>
        <taxon>Viridiplantae</taxon>
        <taxon>Streptophyta</taxon>
        <taxon>Embryophyta</taxon>
        <taxon>Tracheophyta</taxon>
        <taxon>Spermatophyta</taxon>
        <taxon>Magnoliopsida</taxon>
        <taxon>eudicotyledons</taxon>
        <taxon>Gunneridae</taxon>
        <taxon>Pentapetalae</taxon>
        <taxon>rosids</taxon>
        <taxon>fabids</taxon>
        <taxon>Fagales</taxon>
        <taxon>Fagaceae</taxon>
        <taxon>Lithocarpus</taxon>
    </lineage>
</organism>
<accession>A0AAW2DYA9</accession>
<dbReference type="EMBL" id="JAZDWU010000001">
    <property type="protein sequence ID" value="KAL0015416.1"/>
    <property type="molecule type" value="Genomic_DNA"/>
</dbReference>